<keyword evidence="1" id="KW-0812">Transmembrane</keyword>
<evidence type="ECO:0000313" key="3">
    <source>
        <dbReference type="Proteomes" id="UP000604001"/>
    </source>
</evidence>
<name>A0ABR6U9Y5_9ACTN</name>
<reference evidence="2 3" key="1">
    <citation type="submission" date="2020-08" db="EMBL/GenBank/DDBJ databases">
        <title>novel species in genus Nocardioides.</title>
        <authorList>
            <person name="Zhang G."/>
        </authorList>
    </citation>
    <scope>NUCLEOTIDE SEQUENCE [LARGE SCALE GENOMIC DNA]</scope>
    <source>
        <strain evidence="2 3">SC8A-24</strain>
    </source>
</reference>
<sequence length="119" mass="12944">MADENHREHATLRRGDAALNRAVKRMSLWTLLRGIVPLLAVSASLAGIYLVMGLGTSQEQTLYGVPLLLGGLVCAVLGLRRRLADYRTADDPTTHGFGLVFLGWALTVVGMLLPWYLVA</sequence>
<dbReference type="EMBL" id="JACMYC010000004">
    <property type="protein sequence ID" value="MBC2960626.1"/>
    <property type="molecule type" value="Genomic_DNA"/>
</dbReference>
<gene>
    <name evidence="2" type="ORF">H7344_10005</name>
</gene>
<accession>A0ABR6U9Y5</accession>
<feature type="transmembrane region" description="Helical" evidence="1">
    <location>
        <begin position="61"/>
        <end position="79"/>
    </location>
</feature>
<organism evidence="2 3">
    <name type="scientific">Nocardioides deserti</name>
    <dbReference type="NCBI Taxonomy" id="1588644"/>
    <lineage>
        <taxon>Bacteria</taxon>
        <taxon>Bacillati</taxon>
        <taxon>Actinomycetota</taxon>
        <taxon>Actinomycetes</taxon>
        <taxon>Propionibacteriales</taxon>
        <taxon>Nocardioidaceae</taxon>
        <taxon>Nocardioides</taxon>
    </lineage>
</organism>
<feature type="transmembrane region" description="Helical" evidence="1">
    <location>
        <begin position="31"/>
        <end position="55"/>
    </location>
</feature>
<dbReference type="Proteomes" id="UP000604001">
    <property type="component" value="Unassembled WGS sequence"/>
</dbReference>
<evidence type="ECO:0000256" key="1">
    <source>
        <dbReference type="SAM" id="Phobius"/>
    </source>
</evidence>
<dbReference type="RefSeq" id="WP_186345848.1">
    <property type="nucleotide sequence ID" value="NZ_BMMR01000001.1"/>
</dbReference>
<keyword evidence="3" id="KW-1185">Reference proteome</keyword>
<comment type="caution">
    <text evidence="2">The sequence shown here is derived from an EMBL/GenBank/DDBJ whole genome shotgun (WGS) entry which is preliminary data.</text>
</comment>
<protein>
    <submittedName>
        <fullName evidence="2">Uncharacterized protein</fullName>
    </submittedName>
</protein>
<keyword evidence="1" id="KW-0472">Membrane</keyword>
<feature type="transmembrane region" description="Helical" evidence="1">
    <location>
        <begin position="99"/>
        <end position="118"/>
    </location>
</feature>
<keyword evidence="1" id="KW-1133">Transmembrane helix</keyword>
<evidence type="ECO:0000313" key="2">
    <source>
        <dbReference type="EMBL" id="MBC2960626.1"/>
    </source>
</evidence>
<proteinExistence type="predicted"/>